<feature type="region of interest" description="Disordered" evidence="4">
    <location>
        <begin position="187"/>
        <end position="210"/>
    </location>
</feature>
<evidence type="ECO:0000256" key="1">
    <source>
        <dbReference type="ARBA" id="ARBA00023015"/>
    </source>
</evidence>
<gene>
    <name evidence="6" type="ORF">BaRGS_00005980</name>
</gene>
<dbReference type="AlphaFoldDB" id="A0ABD0LSZ8"/>
<evidence type="ECO:0000313" key="6">
    <source>
        <dbReference type="EMBL" id="KAK7502730.1"/>
    </source>
</evidence>
<keyword evidence="2" id="KW-0238">DNA-binding</keyword>
<dbReference type="SUPFAM" id="SSF57959">
    <property type="entry name" value="Leucine zipper domain"/>
    <property type="match status" value="1"/>
</dbReference>
<evidence type="ECO:0000259" key="5">
    <source>
        <dbReference type="PROSITE" id="PS50217"/>
    </source>
</evidence>
<dbReference type="SMART" id="SM00338">
    <property type="entry name" value="BRLZ"/>
    <property type="match status" value="1"/>
</dbReference>
<sequence length="454" mass="49824">HCLPWAVTRHSGVQLLPADLCRTLADNTVHVQHGHQGMDSQRGVSRTANLPLVVDQRVLKEELRMTIMAKRHARGEGKISVDFTEPERRELSQSEVERKERRREQNRRAAQRCRRKKRMNQMSVLQNYDWIMARNQQLLQEVETLRQDKDQLQSTLNAHLEVCTCSHAHKTSLHMLGGKVKVEPRDDSPTLHTRYAVPSPTPSSAASASCQYGGGIPPTAAADTPAAVSGSCGYSQAAGFQSVQYSNQLRVQGTSRGACSFSSFTQDLVQRRDQKFPVHVDTRCSPTSRAVSSAHSPHAHTPHTSAPPAAVVSSAGLGANLSPGPRQFVPSPISYTSTTHSVSDELALLRMSRGCVFQEEVATPLSNDGRQSISSMCSDLSTASEQHSDVSTTPEGSSDVVMNDFLDDDSAADVSELLSQINHNDLFFQQDDVFSDPALASIQDNFLQNFIPEN</sequence>
<dbReference type="EMBL" id="JACVVK020000024">
    <property type="protein sequence ID" value="KAK7502730.1"/>
    <property type="molecule type" value="Genomic_DNA"/>
</dbReference>
<accession>A0ABD0LSZ8</accession>
<comment type="caution">
    <text evidence="6">The sequence shown here is derived from an EMBL/GenBank/DDBJ whole genome shotgun (WGS) entry which is preliminary data.</text>
</comment>
<dbReference type="InterPro" id="IPR000837">
    <property type="entry name" value="AP-1"/>
</dbReference>
<evidence type="ECO:0000313" key="7">
    <source>
        <dbReference type="Proteomes" id="UP001519460"/>
    </source>
</evidence>
<dbReference type="Gene3D" id="1.20.5.170">
    <property type="match status" value="1"/>
</dbReference>
<protein>
    <recommendedName>
        <fullName evidence="5">BZIP domain-containing protein</fullName>
    </recommendedName>
</protein>
<feature type="region of interest" description="Disordered" evidence="4">
    <location>
        <begin position="81"/>
        <end position="117"/>
    </location>
</feature>
<dbReference type="InterPro" id="IPR004827">
    <property type="entry name" value="bZIP"/>
</dbReference>
<dbReference type="Proteomes" id="UP001519460">
    <property type="component" value="Unassembled WGS sequence"/>
</dbReference>
<name>A0ABD0LSZ8_9CAEN</name>
<feature type="region of interest" description="Disordered" evidence="4">
    <location>
        <begin position="287"/>
        <end position="310"/>
    </location>
</feature>
<dbReference type="PANTHER" id="PTHR23351:SF24">
    <property type="entry name" value="ACTIVATING TRANSCRIPTION FACTOR 3-RELATED"/>
    <property type="match status" value="1"/>
</dbReference>
<keyword evidence="1" id="KW-0805">Transcription regulation</keyword>
<feature type="non-terminal residue" evidence="6">
    <location>
        <position position="1"/>
    </location>
</feature>
<keyword evidence="3" id="KW-0804">Transcription</keyword>
<dbReference type="InterPro" id="IPR046347">
    <property type="entry name" value="bZIP_sf"/>
</dbReference>
<evidence type="ECO:0000256" key="3">
    <source>
        <dbReference type="ARBA" id="ARBA00023163"/>
    </source>
</evidence>
<evidence type="ECO:0000256" key="4">
    <source>
        <dbReference type="SAM" id="MobiDB-lite"/>
    </source>
</evidence>
<feature type="compositionally biased region" description="Basic residues" evidence="4">
    <location>
        <begin position="108"/>
        <end position="117"/>
    </location>
</feature>
<proteinExistence type="predicted"/>
<reference evidence="6 7" key="1">
    <citation type="journal article" date="2023" name="Sci. Data">
        <title>Genome assembly of the Korean intertidal mud-creeper Batillaria attramentaria.</title>
        <authorList>
            <person name="Patra A.K."/>
            <person name="Ho P.T."/>
            <person name="Jun S."/>
            <person name="Lee S.J."/>
            <person name="Kim Y."/>
            <person name="Won Y.J."/>
        </authorList>
    </citation>
    <scope>NUCLEOTIDE SEQUENCE [LARGE SCALE GENOMIC DNA]</scope>
    <source>
        <strain evidence="6">Wonlab-2016</strain>
    </source>
</reference>
<feature type="compositionally biased region" description="Basic and acidic residues" evidence="4">
    <location>
        <begin position="81"/>
        <end position="107"/>
    </location>
</feature>
<feature type="region of interest" description="Disordered" evidence="4">
    <location>
        <begin position="367"/>
        <end position="398"/>
    </location>
</feature>
<dbReference type="Pfam" id="PF07716">
    <property type="entry name" value="bZIP_2"/>
    <property type="match status" value="1"/>
</dbReference>
<keyword evidence="7" id="KW-1185">Reference proteome</keyword>
<feature type="domain" description="BZIP" evidence="5">
    <location>
        <begin position="96"/>
        <end position="159"/>
    </location>
</feature>
<dbReference type="PANTHER" id="PTHR23351">
    <property type="entry name" value="FOS TRANSCRIPTION FACTOR-RELATED"/>
    <property type="match status" value="1"/>
</dbReference>
<evidence type="ECO:0000256" key="2">
    <source>
        <dbReference type="ARBA" id="ARBA00023125"/>
    </source>
</evidence>
<organism evidence="6 7">
    <name type="scientific">Batillaria attramentaria</name>
    <dbReference type="NCBI Taxonomy" id="370345"/>
    <lineage>
        <taxon>Eukaryota</taxon>
        <taxon>Metazoa</taxon>
        <taxon>Spiralia</taxon>
        <taxon>Lophotrochozoa</taxon>
        <taxon>Mollusca</taxon>
        <taxon>Gastropoda</taxon>
        <taxon>Caenogastropoda</taxon>
        <taxon>Sorbeoconcha</taxon>
        <taxon>Cerithioidea</taxon>
        <taxon>Batillariidae</taxon>
        <taxon>Batillaria</taxon>
    </lineage>
</organism>
<dbReference type="PROSITE" id="PS00036">
    <property type="entry name" value="BZIP_BASIC"/>
    <property type="match status" value="1"/>
</dbReference>
<feature type="compositionally biased region" description="Polar residues" evidence="4">
    <location>
        <begin position="367"/>
        <end position="396"/>
    </location>
</feature>
<dbReference type="PROSITE" id="PS50217">
    <property type="entry name" value="BZIP"/>
    <property type="match status" value="1"/>
</dbReference>
<dbReference type="GO" id="GO:0003677">
    <property type="term" value="F:DNA binding"/>
    <property type="evidence" value="ECO:0007669"/>
    <property type="project" value="UniProtKB-KW"/>
</dbReference>